<dbReference type="AlphaFoldDB" id="A0AA88J5F5"/>
<dbReference type="Pfam" id="PF02519">
    <property type="entry name" value="Auxin_inducible"/>
    <property type="match status" value="1"/>
</dbReference>
<gene>
    <name evidence="2" type="ORF">TIFTF001_031626</name>
</gene>
<accession>A0AA88J5F5</accession>
<dbReference type="Gramene" id="FCD_00024016-RA">
    <property type="protein sequence ID" value="FCD_00024016-RA:cds"/>
    <property type="gene ID" value="FCD_00024016"/>
</dbReference>
<keyword evidence="3" id="KW-1185">Reference proteome</keyword>
<dbReference type="Proteomes" id="UP001187192">
    <property type="component" value="Unassembled WGS sequence"/>
</dbReference>
<evidence type="ECO:0000313" key="2">
    <source>
        <dbReference type="EMBL" id="GMN62555.1"/>
    </source>
</evidence>
<name>A0AA88J5F5_FICCA</name>
<evidence type="ECO:0000256" key="1">
    <source>
        <dbReference type="ARBA" id="ARBA00006974"/>
    </source>
</evidence>
<proteinExistence type="inferred from homology"/>
<comment type="similarity">
    <text evidence="1">Belongs to the ARG7 family.</text>
</comment>
<sequence length="143" mass="15910">MINKGKNIYNKMPWRAPIHYKKNYNTHSSTTTTLDSSVDTKSIDSVKESLLAGKLSDGGLPGSESTEVPKGHVAVYVGPKLRRFVIPTSYLSMPDFRGLMDGTAEEYGFEKEGALELSCDEEDFQKVLTMCLSKDKKRNGIKI</sequence>
<dbReference type="GO" id="GO:0009733">
    <property type="term" value="P:response to auxin"/>
    <property type="evidence" value="ECO:0007669"/>
    <property type="project" value="InterPro"/>
</dbReference>
<dbReference type="PANTHER" id="PTHR31374">
    <property type="entry name" value="AUXIN-INDUCED PROTEIN-LIKE-RELATED"/>
    <property type="match status" value="1"/>
</dbReference>
<organism evidence="2 3">
    <name type="scientific">Ficus carica</name>
    <name type="common">Common fig</name>
    <dbReference type="NCBI Taxonomy" id="3494"/>
    <lineage>
        <taxon>Eukaryota</taxon>
        <taxon>Viridiplantae</taxon>
        <taxon>Streptophyta</taxon>
        <taxon>Embryophyta</taxon>
        <taxon>Tracheophyta</taxon>
        <taxon>Spermatophyta</taxon>
        <taxon>Magnoliopsida</taxon>
        <taxon>eudicotyledons</taxon>
        <taxon>Gunneridae</taxon>
        <taxon>Pentapetalae</taxon>
        <taxon>rosids</taxon>
        <taxon>fabids</taxon>
        <taxon>Rosales</taxon>
        <taxon>Moraceae</taxon>
        <taxon>Ficeae</taxon>
        <taxon>Ficus</taxon>
    </lineage>
</organism>
<protein>
    <submittedName>
        <fullName evidence="2">Uncharacterized protein</fullName>
    </submittedName>
</protein>
<evidence type="ECO:0000313" key="3">
    <source>
        <dbReference type="Proteomes" id="UP001187192"/>
    </source>
</evidence>
<comment type="caution">
    <text evidence="2">The sequence shown here is derived from an EMBL/GenBank/DDBJ whole genome shotgun (WGS) entry which is preliminary data.</text>
</comment>
<dbReference type="InterPro" id="IPR003676">
    <property type="entry name" value="SAUR_fam"/>
</dbReference>
<dbReference type="PANTHER" id="PTHR31374:SF139">
    <property type="entry name" value="OS02G0143300 PROTEIN"/>
    <property type="match status" value="1"/>
</dbReference>
<reference evidence="2" key="1">
    <citation type="submission" date="2023-07" db="EMBL/GenBank/DDBJ databases">
        <title>draft genome sequence of fig (Ficus carica).</title>
        <authorList>
            <person name="Takahashi T."/>
            <person name="Nishimura K."/>
        </authorList>
    </citation>
    <scope>NUCLEOTIDE SEQUENCE</scope>
</reference>
<dbReference type="EMBL" id="BTGU01000131">
    <property type="protein sequence ID" value="GMN62555.1"/>
    <property type="molecule type" value="Genomic_DNA"/>
</dbReference>